<dbReference type="PANTHER" id="PTHR47691">
    <property type="entry name" value="REGULATOR-RELATED"/>
    <property type="match status" value="1"/>
</dbReference>
<dbReference type="PRINTS" id="PR00364">
    <property type="entry name" value="DISEASERSIST"/>
</dbReference>
<dbReference type="InterPro" id="IPR005158">
    <property type="entry name" value="BTAD"/>
</dbReference>
<evidence type="ECO:0000256" key="2">
    <source>
        <dbReference type="ARBA" id="ARBA00023125"/>
    </source>
</evidence>
<dbReference type="PANTHER" id="PTHR47691:SF3">
    <property type="entry name" value="HTH-TYPE TRANSCRIPTIONAL REGULATOR RV0890C-RELATED"/>
    <property type="match status" value="1"/>
</dbReference>
<dbReference type="InterPro" id="IPR058852">
    <property type="entry name" value="HTH_77"/>
</dbReference>
<evidence type="ECO:0000259" key="4">
    <source>
        <dbReference type="SMART" id="SM01043"/>
    </source>
</evidence>
<dbReference type="SUPFAM" id="SSF48452">
    <property type="entry name" value="TPR-like"/>
    <property type="match status" value="1"/>
</dbReference>
<proteinExistence type="inferred from homology"/>
<dbReference type="SUPFAM" id="SSF46894">
    <property type="entry name" value="C-terminal effector domain of the bipartite response regulators"/>
    <property type="match status" value="1"/>
</dbReference>
<dbReference type="SUPFAM" id="SSF52540">
    <property type="entry name" value="P-loop containing nucleoside triphosphate hydrolases"/>
    <property type="match status" value="1"/>
</dbReference>
<feature type="domain" description="OmpR/PhoB-type" evidence="3">
    <location>
        <begin position="24"/>
        <end position="94"/>
    </location>
</feature>
<comment type="similarity">
    <text evidence="1">Belongs to the AfsR/DnrI/RedD regulatory family.</text>
</comment>
<keyword evidence="2" id="KW-0238">DNA-binding</keyword>
<dbReference type="Gene3D" id="1.25.40.10">
    <property type="entry name" value="Tetratricopeptide repeat domain"/>
    <property type="match status" value="1"/>
</dbReference>
<dbReference type="Pfam" id="PF13401">
    <property type="entry name" value="AAA_22"/>
    <property type="match status" value="1"/>
</dbReference>
<sequence length="1060" mass="112566">MAEGENDPVENVRIRVLGPVLVDDAPVAGPLPRRLIAALALAAPLVASTQRLVDDVWGDDVPDRPRAALQTLVSRARRLLGTDAIASGPAGYRLTVGTDLDIARRASEPDELAAALAQWHGDPGDDLGDAPVAESLRVQAATLHSSILRSRARALLNDGRLDEAVSALTPLVEASPIDEDSAVLLMRAHAENGSRTDALAVFARLRGALAETLGTTPGSDAVDLNTLLLRDDSPQRKQIGVRARRGPLVGRDADIAAVETAVASHRLTTILGVGGLGKTSLAHEVARRSQTPLTVVVELAGATSPDDVLITVTSTLGIRTVSSVARLSDPLVLTDLRSRAVATLAERETLLVLDNCEHLVDAAASLADHVLSAVPTLRILATSRSPLAIEGEVVIALPQLSLTDAGGHGSAIELFLQRARAIRPGAELDPDTVHRICASLDGLPLAIELAAARVRSMSLDDIEHRLRDRFALLTAVDRSAPARHRTLFAVIDWSWKLLEPQQRTTLRRLSLFADGFTAEAAGEVAGDGADVIDDLDALVMQSLVQVRDEGSAVRYRLLETVGEFARDRLDDAGERTAIEDRYDEWITELALELFDQMLGAQQLDALAVAVAERENLVAALRHAITRSTSDVVYALFGLLSLVWSIRGEHEEFLGFGTDVLAASDDHAVSPRIVNAAGLGLAMLAVTFLMFGANRVAYPAISRLRRFARTKHVTDARALTLMEMLALPPIGTDAGAESLFAWVDAHLKGDDDARAAHAAVLGANGAENLGEYHRAVEYARAGYARATALGDTWLQAMAASVVAQLLSQNERVAEVGPWAHAATDALAKISADEDMIQARWMLSLAELHQGDASAARALVADMGEDSPGELRGLLLALDAEIAVHDGRLADAIAALDAGLAQLEVSGGRSAPWLVLAMATRALTRRRSGVPRESILADSERLSARVRALIRVRGWATDQPVTGSGIAAVGAIALDDDATAQIGVDLIVLAERMGYRRDFSVLSAPLLLEQAERARGADAVADARAFAASLSPFARLDRAADLLALLARAQSSTEAQRPAVDD</sequence>
<accession>A0ABX6YKV5</accession>
<dbReference type="InterPro" id="IPR016032">
    <property type="entry name" value="Sig_transdc_resp-reg_C-effctor"/>
</dbReference>
<evidence type="ECO:0000313" key="6">
    <source>
        <dbReference type="Proteomes" id="UP000662814"/>
    </source>
</evidence>
<reference evidence="5 6" key="1">
    <citation type="submission" date="2020-12" db="EMBL/GenBank/DDBJ databases">
        <title>Microbacterium sp. HY060.</title>
        <authorList>
            <person name="Zhou J."/>
        </authorList>
    </citation>
    <scope>NUCLEOTIDE SEQUENCE [LARGE SCALE GENOMIC DNA]</scope>
    <source>
        <strain evidence="5 6">HY60</strain>
    </source>
</reference>
<evidence type="ECO:0000256" key="1">
    <source>
        <dbReference type="ARBA" id="ARBA00005820"/>
    </source>
</evidence>
<organism evidence="5 6">
    <name type="scientific">Paramicrobacterium chengjingii</name>
    <dbReference type="NCBI Taxonomy" id="2769067"/>
    <lineage>
        <taxon>Bacteria</taxon>
        <taxon>Bacillati</taxon>
        <taxon>Actinomycetota</taxon>
        <taxon>Actinomycetes</taxon>
        <taxon>Micrococcales</taxon>
        <taxon>Microbacteriaceae</taxon>
        <taxon>Paramicrobacterium</taxon>
    </lineage>
</organism>
<dbReference type="InterPro" id="IPR027417">
    <property type="entry name" value="P-loop_NTPase"/>
</dbReference>
<dbReference type="Pfam" id="PF25872">
    <property type="entry name" value="HTH_77"/>
    <property type="match status" value="1"/>
</dbReference>
<dbReference type="InterPro" id="IPR001867">
    <property type="entry name" value="OmpR/PhoB-type_DNA-bd"/>
</dbReference>
<keyword evidence="6" id="KW-1185">Reference proteome</keyword>
<gene>
    <name evidence="5" type="ORF">HCR76_05150</name>
</gene>
<evidence type="ECO:0000313" key="5">
    <source>
        <dbReference type="EMBL" id="QPZ39449.1"/>
    </source>
</evidence>
<dbReference type="InterPro" id="IPR049945">
    <property type="entry name" value="AAA_22"/>
</dbReference>
<name>A0ABX6YKV5_9MICO</name>
<dbReference type="Pfam" id="PF03704">
    <property type="entry name" value="BTAD"/>
    <property type="match status" value="1"/>
</dbReference>
<dbReference type="Proteomes" id="UP000662814">
    <property type="component" value="Chromosome"/>
</dbReference>
<dbReference type="EMBL" id="CP061169">
    <property type="protein sequence ID" value="QPZ39449.1"/>
    <property type="molecule type" value="Genomic_DNA"/>
</dbReference>
<dbReference type="Gene3D" id="3.40.50.300">
    <property type="entry name" value="P-loop containing nucleotide triphosphate hydrolases"/>
    <property type="match status" value="1"/>
</dbReference>
<dbReference type="SMART" id="SM01043">
    <property type="entry name" value="BTAD"/>
    <property type="match status" value="1"/>
</dbReference>
<dbReference type="RefSeq" id="WP_166988848.1">
    <property type="nucleotide sequence ID" value="NZ_CP061169.1"/>
</dbReference>
<feature type="domain" description="Bacterial transcriptional activator" evidence="4">
    <location>
        <begin position="98"/>
        <end position="229"/>
    </location>
</feature>
<evidence type="ECO:0000259" key="3">
    <source>
        <dbReference type="SMART" id="SM00862"/>
    </source>
</evidence>
<dbReference type="InterPro" id="IPR011990">
    <property type="entry name" value="TPR-like_helical_dom_sf"/>
</dbReference>
<dbReference type="SMART" id="SM00862">
    <property type="entry name" value="Trans_reg_C"/>
    <property type="match status" value="1"/>
</dbReference>
<protein>
    <submittedName>
        <fullName evidence="5">AAA family ATPase</fullName>
    </submittedName>
</protein>